<dbReference type="InterPro" id="IPR040604">
    <property type="entry name" value="DUF5632"/>
</dbReference>
<organism evidence="4 5">
    <name type="scientific">Mycobacterium szulgai</name>
    <dbReference type="NCBI Taxonomy" id="1787"/>
    <lineage>
        <taxon>Bacteria</taxon>
        <taxon>Bacillati</taxon>
        <taxon>Actinomycetota</taxon>
        <taxon>Actinomycetes</taxon>
        <taxon>Mycobacteriales</taxon>
        <taxon>Mycobacteriaceae</taxon>
        <taxon>Mycobacterium</taxon>
    </lineage>
</organism>
<comment type="caution">
    <text evidence="4">The sequence shown here is derived from an EMBL/GenBank/DDBJ whole genome shotgun (WGS) entry which is preliminary data.</text>
</comment>
<evidence type="ECO:0000313" key="5">
    <source>
        <dbReference type="Proteomes" id="UP000193317"/>
    </source>
</evidence>
<protein>
    <recommendedName>
        <fullName evidence="6">Tat (Twin-arginine translocation) pathway signal sequence</fullName>
    </recommendedName>
</protein>
<name>A0A1X2DYC5_MYCSZ</name>
<evidence type="ECO:0008006" key="6">
    <source>
        <dbReference type="Google" id="ProtNLM"/>
    </source>
</evidence>
<dbReference type="EMBL" id="LQPW01000146">
    <property type="protein sequence ID" value="ORW93167.1"/>
    <property type="molecule type" value="Genomic_DNA"/>
</dbReference>
<gene>
    <name evidence="4" type="ORF">AWC27_00500</name>
</gene>
<reference evidence="4 5" key="1">
    <citation type="submission" date="2016-01" db="EMBL/GenBank/DDBJ databases">
        <title>The new phylogeny of the genus Mycobacterium.</title>
        <authorList>
            <person name="Tarcisio F."/>
            <person name="Conor M."/>
            <person name="Antonella G."/>
            <person name="Elisabetta G."/>
            <person name="Giulia F.S."/>
            <person name="Sara T."/>
            <person name="Anna F."/>
            <person name="Clotilde B."/>
            <person name="Roberto B."/>
            <person name="Veronica D.S."/>
            <person name="Fabio R."/>
            <person name="Monica P."/>
            <person name="Olivier J."/>
            <person name="Enrico T."/>
            <person name="Nicola S."/>
        </authorList>
    </citation>
    <scope>NUCLEOTIDE SEQUENCE [LARGE SCALE GENOMIC DNA]</scope>
    <source>
        <strain evidence="4 5">DSM 44166</strain>
    </source>
</reference>
<dbReference type="Proteomes" id="UP000193317">
    <property type="component" value="Unassembled WGS sequence"/>
</dbReference>
<dbReference type="Pfam" id="PF18646">
    <property type="entry name" value="DUF5632"/>
    <property type="match status" value="1"/>
</dbReference>
<dbReference type="AlphaFoldDB" id="A0A1X2DYC5"/>
<evidence type="ECO:0000313" key="4">
    <source>
        <dbReference type="EMBL" id="ORW93167.1"/>
    </source>
</evidence>
<proteinExistence type="predicted"/>
<feature type="domain" description="DUF5632" evidence="3">
    <location>
        <begin position="18"/>
        <end position="98"/>
    </location>
</feature>
<sequence>MPAIRDAEVPEPPQPEPESDDERLLRLLVFVARQEPRLNWVVGDCTDGTTVLATDLAHGWIPPGIALPEGVRLLAPGQRTGRAAAWIGAATRCATYSPGAPARWPADVVATKPSAQPFELPMVEGLGQELGAATHRRDGLPKMVHTMAKVAAAGTGVVEEEVDLLRVHLDTSRYQLLAQYPDVDAAQLLNCMLLAATAGSVSNDAIAANYHFSWFTKLGR</sequence>
<feature type="region of interest" description="Disordered" evidence="1">
    <location>
        <begin position="1"/>
        <end position="21"/>
    </location>
</feature>
<dbReference type="InterPro" id="IPR040833">
    <property type="entry name" value="DUF5631"/>
</dbReference>
<keyword evidence="5" id="KW-1185">Reference proteome</keyword>
<evidence type="ECO:0000256" key="1">
    <source>
        <dbReference type="SAM" id="MobiDB-lite"/>
    </source>
</evidence>
<feature type="domain" description="DUF5631" evidence="2">
    <location>
        <begin position="124"/>
        <end position="217"/>
    </location>
</feature>
<evidence type="ECO:0000259" key="3">
    <source>
        <dbReference type="Pfam" id="PF18646"/>
    </source>
</evidence>
<dbReference type="Pfam" id="PF18645">
    <property type="entry name" value="DUF5631"/>
    <property type="match status" value="1"/>
</dbReference>
<accession>A0A1X2DYC5</accession>
<evidence type="ECO:0000259" key="2">
    <source>
        <dbReference type="Pfam" id="PF18645"/>
    </source>
</evidence>